<keyword evidence="1" id="KW-0472">Membrane</keyword>
<dbReference type="EMBL" id="CAFAAV010000297">
    <property type="protein sequence ID" value="CAB4835203.1"/>
    <property type="molecule type" value="Genomic_DNA"/>
</dbReference>
<evidence type="ECO:0000313" key="3">
    <source>
        <dbReference type="EMBL" id="CAB4718100.1"/>
    </source>
</evidence>
<gene>
    <name evidence="3" type="ORF">UFOPK2656_01116</name>
    <name evidence="4" type="ORF">UFOPK3099_02705</name>
    <name evidence="5" type="ORF">UFOPK3651_01508</name>
    <name evidence="6" type="ORF">UFOPK3931_03020</name>
    <name evidence="2" type="ORF">UFOPK4189_01505</name>
</gene>
<evidence type="ECO:0000313" key="6">
    <source>
        <dbReference type="EMBL" id="CAB5015013.1"/>
    </source>
</evidence>
<sequence>MAQPRITRDDLEAKFKSVQDDWQGKLEDKKQTLITALTVGGVVLLVIFFLLGRRSGKKKTTFVEVRRL</sequence>
<dbReference type="EMBL" id="CAEZYF010000005">
    <property type="protein sequence ID" value="CAB4718100.1"/>
    <property type="molecule type" value="Genomic_DNA"/>
</dbReference>
<dbReference type="AlphaFoldDB" id="A0A6J6R2F1"/>
<organism evidence="3">
    <name type="scientific">freshwater metagenome</name>
    <dbReference type="NCBI Taxonomy" id="449393"/>
    <lineage>
        <taxon>unclassified sequences</taxon>
        <taxon>metagenomes</taxon>
        <taxon>ecological metagenomes</taxon>
    </lineage>
</organism>
<evidence type="ECO:0000313" key="2">
    <source>
        <dbReference type="EMBL" id="CAB4363730.1"/>
    </source>
</evidence>
<protein>
    <submittedName>
        <fullName evidence="3">Unannotated protein</fullName>
    </submittedName>
</protein>
<evidence type="ECO:0000256" key="1">
    <source>
        <dbReference type="SAM" id="Phobius"/>
    </source>
</evidence>
<dbReference type="EMBL" id="CAESGF010000007">
    <property type="protein sequence ID" value="CAB4363730.1"/>
    <property type="molecule type" value="Genomic_DNA"/>
</dbReference>
<dbReference type="EMBL" id="CAFBMT010000007">
    <property type="protein sequence ID" value="CAB4931508.1"/>
    <property type="molecule type" value="Genomic_DNA"/>
</dbReference>
<evidence type="ECO:0000313" key="4">
    <source>
        <dbReference type="EMBL" id="CAB4835203.1"/>
    </source>
</evidence>
<proteinExistence type="predicted"/>
<accession>A0A6J6R2F1</accession>
<keyword evidence="1" id="KW-1133">Transmembrane helix</keyword>
<evidence type="ECO:0000313" key="5">
    <source>
        <dbReference type="EMBL" id="CAB4931508.1"/>
    </source>
</evidence>
<keyword evidence="1" id="KW-0812">Transmembrane</keyword>
<name>A0A6J6R2F1_9ZZZZ</name>
<dbReference type="EMBL" id="CAFBOL010000128">
    <property type="protein sequence ID" value="CAB5015013.1"/>
    <property type="molecule type" value="Genomic_DNA"/>
</dbReference>
<feature type="transmembrane region" description="Helical" evidence="1">
    <location>
        <begin position="32"/>
        <end position="51"/>
    </location>
</feature>
<reference evidence="3" key="1">
    <citation type="submission" date="2020-05" db="EMBL/GenBank/DDBJ databases">
        <authorList>
            <person name="Chiriac C."/>
            <person name="Salcher M."/>
            <person name="Ghai R."/>
            <person name="Kavagutti S V."/>
        </authorList>
    </citation>
    <scope>NUCLEOTIDE SEQUENCE</scope>
</reference>